<proteinExistence type="predicted"/>
<dbReference type="InterPro" id="IPR029063">
    <property type="entry name" value="SAM-dependent_MTases_sf"/>
</dbReference>
<accession>A0ABT6M325</accession>
<keyword evidence="2" id="KW-1185">Reference proteome</keyword>
<reference evidence="1 2" key="1">
    <citation type="submission" date="2023-04" db="EMBL/GenBank/DDBJ databases">
        <title>Forest soil microbial communities from Buena Vista Peninsula, Colon Province, Panama.</title>
        <authorList>
            <person name="Bouskill N."/>
        </authorList>
    </citation>
    <scope>NUCLEOTIDE SEQUENCE [LARGE SCALE GENOMIC DNA]</scope>
    <source>
        <strain evidence="1 2">GGS1</strain>
    </source>
</reference>
<dbReference type="SUPFAM" id="SSF53335">
    <property type="entry name" value="S-adenosyl-L-methionine-dependent methyltransferases"/>
    <property type="match status" value="1"/>
</dbReference>
<organism evidence="1 2">
    <name type="scientific">Streptomyces pseudovenezuelae</name>
    <dbReference type="NCBI Taxonomy" id="67350"/>
    <lineage>
        <taxon>Bacteria</taxon>
        <taxon>Bacillati</taxon>
        <taxon>Actinomycetota</taxon>
        <taxon>Actinomycetes</taxon>
        <taxon>Kitasatosporales</taxon>
        <taxon>Streptomycetaceae</taxon>
        <taxon>Streptomyces</taxon>
        <taxon>Streptomyces aurantiacus group</taxon>
    </lineage>
</organism>
<evidence type="ECO:0000313" key="2">
    <source>
        <dbReference type="Proteomes" id="UP001160499"/>
    </source>
</evidence>
<dbReference type="EMBL" id="JARXVH010000035">
    <property type="protein sequence ID" value="MDH6222514.1"/>
    <property type="molecule type" value="Genomic_DNA"/>
</dbReference>
<dbReference type="Proteomes" id="UP001160499">
    <property type="component" value="Unassembled WGS sequence"/>
</dbReference>
<evidence type="ECO:0000313" key="1">
    <source>
        <dbReference type="EMBL" id="MDH6222514.1"/>
    </source>
</evidence>
<protein>
    <submittedName>
        <fullName evidence="1">Uncharacterized protein</fullName>
    </submittedName>
</protein>
<name>A0ABT6M325_9ACTN</name>
<sequence length="121" mass="12736">MESRRVPAAVTEDVDVQVRVTDLAGFEKGDQLGLVWLPVAGLPADVLRRAVTAAEQALTPGGWIVLPCPLLPKRPIGAAVARLGLALAGGAAWTADELEDILRAAWEDAALGIRLIAARRP</sequence>
<gene>
    <name evidence="1" type="ORF">M2283_009865</name>
</gene>
<comment type="caution">
    <text evidence="1">The sequence shown here is derived from an EMBL/GenBank/DDBJ whole genome shotgun (WGS) entry which is preliminary data.</text>
</comment>